<dbReference type="PANTHER" id="PTHR33304:SF61">
    <property type="entry name" value="RING_FYVE_PHD ZINC FINGER SUPERFAMILY PROTEIN"/>
    <property type="match status" value="1"/>
</dbReference>
<dbReference type="Proteomes" id="UP000823388">
    <property type="component" value="Chromosome 2N"/>
</dbReference>
<evidence type="ECO:0000259" key="8">
    <source>
        <dbReference type="PROSITE" id="PS50016"/>
    </source>
</evidence>
<sequence>MRLRNADRAARSSDRRNNVVSWISEIKNTSNVAVRKKRGKRAPPSSKRLRDKKVDKEIDSDDADNDIDGTDEGQVGKNQSDMHSEECVDGTTSDGLQKTGQSGNSDSPTLASEEQVHSTNSKDILQKSSSQTTQKVSRSSSRSRQGASHLEQEGADEDDSHGQMAVVNKDVDGERSSHEIKDDQVSDTQVNTTSSDDKSSEEVEDVKVCDICGDVGEEEKLAVCSRCNDGAEHTYCMRVMMEDVPESEWLCEDCQTAVESEKKKLEKSEVKVGTSKGQSFEGEMNKPAIAAKSRSSSDTELEAENVGNKESDTPNKGNDTIKNRMEEDAAITSTIRDTFSETGGVYMGADSRTRMPSSRESSFGYDADKGKQPSLVGTLLASKAPKNQATQARGQLTKSTSFNNSKVPKVKQLLNEVPQKPKNLKESWSSIIKKEVPISMTTKPATFKKPKPCEAANKAKSSITLAEEPRVANQLMSQNVTNDQSSSILGSPSTTASMVAPVISKTDATSQPVATGNSELNKPVLAKLAGSTILPNAERSSGGILGPGAQRKVTQNSDPSHRDTKTKDAIGFKQGASSSNRTIRCQRCNEAGHSTQFCAVDKLRVSAVKPLSERNLKDASAKRNRMSETSTSAATEKDASRPGNQSEQILKCGTYQNPLYGPKDVLPASFSHVKKPSPLSASVDSSKLKFKDEHTTLSAATGISADNGRTMPSDRRDESAQAFSTGDEPMASTVPELDWIWQGGFELRRTGKSPELCDGFQAHLSCSASQSVLEVAKKFPSNVQLEEVPRQNSWPTQFQENGPTYENVGLFFFARDVQSSYFCSYENHYSKLVENMLKNDLVLRGSVGAVELLIFPSNILSKNFQRWNMFYFLWGVFRVSRKDCSNLPSDVPTTKLEPNFNEDPQAVVPSTSVLSSSLSFSKDRNSFAEQHTILVKSSLEANHEVCLNGEDSINQPVSGRANDDLDSTNSNGAMGPSAMAKEIKEQRLDVKKLDSFGGTSSERDFDVNTVSVACSVSTHQKELGKEGTIINLNDAEDPMDIDHVNSSEITGALYAHGSGGARKRNIEMANGGAEVDGVLEHKKVKLDEVDGVLEHKKVKLDTVVTTNSGLSENINNGRLSFKVHPVAASSVDDVSTNNSMAGSSSSDTKCVFPLDLNAVDDTVSENIVNIPSSDDDESLGPVPSKVGDKQAGEENLSTDITGPLSLSLAFPSRKEQASKPQSGPQRQFPERSNRNNTSSIWGQQ</sequence>
<feature type="compositionally biased region" description="Basic and acidic residues" evidence="7">
    <location>
        <begin position="559"/>
        <end position="570"/>
    </location>
</feature>
<feature type="region of interest" description="Disordered" evidence="7">
    <location>
        <begin position="342"/>
        <end position="370"/>
    </location>
</feature>
<feature type="region of interest" description="Disordered" evidence="7">
    <location>
        <begin position="703"/>
        <end position="731"/>
    </location>
</feature>
<dbReference type="InterPro" id="IPR049914">
    <property type="entry name" value="PHD1-3/5-6"/>
</dbReference>
<evidence type="ECO:0000256" key="3">
    <source>
        <dbReference type="ARBA" id="ARBA00022833"/>
    </source>
</evidence>
<feature type="domain" description="PHD-type" evidence="8">
    <location>
        <begin position="206"/>
        <end position="257"/>
    </location>
</feature>
<comment type="caution">
    <text evidence="9">The sequence shown here is derived from an EMBL/GenBank/DDBJ whole genome shotgun (WGS) entry which is preliminary data.</text>
</comment>
<dbReference type="GO" id="GO:0008270">
    <property type="term" value="F:zinc ion binding"/>
    <property type="evidence" value="ECO:0007669"/>
    <property type="project" value="UniProtKB-KW"/>
</dbReference>
<keyword evidence="4" id="KW-0805">Transcription regulation</keyword>
<gene>
    <name evidence="9" type="ORF">PVAP13_2NG253800</name>
</gene>
<feature type="compositionally biased region" description="Basic residues" evidence="7">
    <location>
        <begin position="34"/>
        <end position="51"/>
    </location>
</feature>
<dbReference type="EMBL" id="CM029040">
    <property type="protein sequence ID" value="KAG2633905.1"/>
    <property type="molecule type" value="Genomic_DNA"/>
</dbReference>
<evidence type="ECO:0000256" key="6">
    <source>
        <dbReference type="PROSITE-ProRule" id="PRU00146"/>
    </source>
</evidence>
<evidence type="ECO:0000256" key="2">
    <source>
        <dbReference type="ARBA" id="ARBA00022771"/>
    </source>
</evidence>
<dbReference type="PROSITE" id="PS50016">
    <property type="entry name" value="ZF_PHD_2"/>
    <property type="match status" value="1"/>
</dbReference>
<dbReference type="PANTHER" id="PTHR33304">
    <property type="match status" value="1"/>
</dbReference>
<dbReference type="Gene3D" id="3.30.40.10">
    <property type="entry name" value="Zinc/RING finger domain, C3HC4 (zinc finger)"/>
    <property type="match status" value="1"/>
</dbReference>
<accession>A0A8T0VH82</accession>
<dbReference type="SUPFAM" id="SSF57903">
    <property type="entry name" value="FYVE/PHD zinc finger"/>
    <property type="match status" value="1"/>
</dbReference>
<feature type="region of interest" description="Disordered" evidence="7">
    <location>
        <begin position="1168"/>
        <end position="1244"/>
    </location>
</feature>
<evidence type="ECO:0000256" key="4">
    <source>
        <dbReference type="ARBA" id="ARBA00023015"/>
    </source>
</evidence>
<evidence type="ECO:0000313" key="9">
    <source>
        <dbReference type="EMBL" id="KAG2633905.1"/>
    </source>
</evidence>
<feature type="region of interest" description="Disordered" evidence="7">
    <location>
        <begin position="536"/>
        <end position="576"/>
    </location>
</feature>
<reference evidence="9" key="1">
    <citation type="submission" date="2020-05" db="EMBL/GenBank/DDBJ databases">
        <title>WGS assembly of Panicum virgatum.</title>
        <authorList>
            <person name="Lovell J.T."/>
            <person name="Jenkins J."/>
            <person name="Shu S."/>
            <person name="Juenger T.E."/>
            <person name="Schmutz J."/>
        </authorList>
    </citation>
    <scope>NUCLEOTIDE SEQUENCE</scope>
    <source>
        <strain evidence="9">AP13</strain>
    </source>
</reference>
<dbReference type="SMART" id="SM00249">
    <property type="entry name" value="PHD"/>
    <property type="match status" value="1"/>
</dbReference>
<feature type="region of interest" description="Disordered" evidence="7">
    <location>
        <begin position="274"/>
        <end position="327"/>
    </location>
</feature>
<evidence type="ECO:0000256" key="7">
    <source>
        <dbReference type="SAM" id="MobiDB-lite"/>
    </source>
</evidence>
<feature type="region of interest" description="Disordered" evidence="7">
    <location>
        <begin position="950"/>
        <end position="976"/>
    </location>
</feature>
<keyword evidence="10" id="KW-1185">Reference proteome</keyword>
<keyword evidence="3" id="KW-0862">Zinc</keyword>
<evidence type="ECO:0000256" key="1">
    <source>
        <dbReference type="ARBA" id="ARBA00022723"/>
    </source>
</evidence>
<feature type="region of interest" description="Disordered" evidence="7">
    <location>
        <begin position="32"/>
        <end position="203"/>
    </location>
</feature>
<keyword evidence="1" id="KW-0479">Metal-binding</keyword>
<dbReference type="GO" id="GO:0034244">
    <property type="term" value="P:negative regulation of transcription elongation by RNA polymerase II"/>
    <property type="evidence" value="ECO:0007669"/>
    <property type="project" value="InterPro"/>
</dbReference>
<dbReference type="InterPro" id="IPR001965">
    <property type="entry name" value="Znf_PHD"/>
</dbReference>
<feature type="compositionally biased region" description="Basic and acidic residues" evidence="7">
    <location>
        <begin position="169"/>
        <end position="184"/>
    </location>
</feature>
<dbReference type="GO" id="GO:0140566">
    <property type="term" value="F:histone reader activity"/>
    <property type="evidence" value="ECO:0007669"/>
    <property type="project" value="InterPro"/>
</dbReference>
<feature type="compositionally biased region" description="Acidic residues" evidence="7">
    <location>
        <begin position="58"/>
        <end position="71"/>
    </location>
</feature>
<keyword evidence="5" id="KW-0804">Transcription</keyword>
<dbReference type="InterPro" id="IPR056280">
    <property type="entry name" value="AIPP2-like_SPOC"/>
</dbReference>
<dbReference type="InterPro" id="IPR019787">
    <property type="entry name" value="Znf_PHD-finger"/>
</dbReference>
<feature type="compositionally biased region" description="Polar residues" evidence="7">
    <location>
        <begin position="90"/>
        <end position="123"/>
    </location>
</feature>
<keyword evidence="2 6" id="KW-0863">Zinc-finger</keyword>
<feature type="compositionally biased region" description="Polar residues" evidence="7">
    <location>
        <begin position="1234"/>
        <end position="1244"/>
    </location>
</feature>
<organism evidence="9 10">
    <name type="scientific">Panicum virgatum</name>
    <name type="common">Blackwell switchgrass</name>
    <dbReference type="NCBI Taxonomy" id="38727"/>
    <lineage>
        <taxon>Eukaryota</taxon>
        <taxon>Viridiplantae</taxon>
        <taxon>Streptophyta</taxon>
        <taxon>Embryophyta</taxon>
        <taxon>Tracheophyta</taxon>
        <taxon>Spermatophyta</taxon>
        <taxon>Magnoliopsida</taxon>
        <taxon>Liliopsida</taxon>
        <taxon>Poales</taxon>
        <taxon>Poaceae</taxon>
        <taxon>PACMAD clade</taxon>
        <taxon>Panicoideae</taxon>
        <taxon>Panicodae</taxon>
        <taxon>Paniceae</taxon>
        <taxon>Panicinae</taxon>
        <taxon>Panicum</taxon>
        <taxon>Panicum sect. Hiantes</taxon>
    </lineage>
</organism>
<evidence type="ECO:0000313" key="10">
    <source>
        <dbReference type="Proteomes" id="UP000823388"/>
    </source>
</evidence>
<proteinExistence type="predicted"/>
<protein>
    <recommendedName>
        <fullName evidence="8">PHD-type domain-containing protein</fullName>
    </recommendedName>
</protein>
<feature type="compositionally biased region" description="Basic and acidic residues" evidence="7">
    <location>
        <begin position="307"/>
        <end position="327"/>
    </location>
</feature>
<name>A0A8T0VH82_PANVG</name>
<dbReference type="Pfam" id="PF23121">
    <property type="entry name" value="SPOC_AIPP2"/>
    <property type="match status" value="1"/>
</dbReference>
<dbReference type="InterPro" id="IPR011011">
    <property type="entry name" value="Znf_FYVE_PHD"/>
</dbReference>
<dbReference type="InterPro" id="IPR013083">
    <property type="entry name" value="Znf_RING/FYVE/PHD"/>
</dbReference>
<feature type="region of interest" description="Disordered" evidence="7">
    <location>
        <begin position="614"/>
        <end position="648"/>
    </location>
</feature>
<feature type="compositionally biased region" description="Low complexity" evidence="7">
    <location>
        <begin position="126"/>
        <end position="145"/>
    </location>
</feature>
<evidence type="ECO:0000256" key="5">
    <source>
        <dbReference type="ARBA" id="ARBA00023163"/>
    </source>
</evidence>
<dbReference type="AlphaFoldDB" id="A0A8T0VH82"/>